<reference evidence="1 2" key="1">
    <citation type="submission" date="2016-10" db="EMBL/GenBank/DDBJ databases">
        <authorList>
            <person name="de Groot N.N."/>
        </authorList>
    </citation>
    <scope>NUCLEOTIDE SEQUENCE [LARGE SCALE GENOMIC DNA]</scope>
    <source>
        <strain evidence="1 2">Sb09</strain>
    </source>
</reference>
<proteinExistence type="predicted"/>
<sequence>MMTYITEIAFYDSIFSVTLELAKVSNTLLKTIKNRVRLVENELKTWGDSFSKLFRMSSNVEQFYKRLFMRAMQKHFSDLGENKAVLSITCCKKN</sequence>
<dbReference type="Proteomes" id="UP000183162">
    <property type="component" value="Unassembled WGS sequence"/>
</dbReference>
<evidence type="ECO:0000313" key="2">
    <source>
        <dbReference type="Proteomes" id="UP000183162"/>
    </source>
</evidence>
<gene>
    <name evidence="1" type="ORF">SAMN05216400_0758</name>
</gene>
<dbReference type="OrthoDB" id="2229325at2"/>
<accession>A0A1G9KA98</accession>
<dbReference type="RefSeq" id="WP_027968535.1">
    <property type="nucleotide sequence ID" value="NZ_BJMB01000003.1"/>
</dbReference>
<dbReference type="AlphaFoldDB" id="A0A1G9KA98"/>
<dbReference type="EMBL" id="FNGX01000002">
    <property type="protein sequence ID" value="SDL46830.1"/>
    <property type="molecule type" value="Genomic_DNA"/>
</dbReference>
<dbReference type="GeneID" id="63969981"/>
<organism evidence="1 2">
    <name type="scientific">Streptococcus equinus</name>
    <name type="common">Streptococcus bovis</name>
    <dbReference type="NCBI Taxonomy" id="1335"/>
    <lineage>
        <taxon>Bacteria</taxon>
        <taxon>Bacillati</taxon>
        <taxon>Bacillota</taxon>
        <taxon>Bacilli</taxon>
        <taxon>Lactobacillales</taxon>
        <taxon>Streptococcaceae</taxon>
        <taxon>Streptococcus</taxon>
    </lineage>
</organism>
<protein>
    <submittedName>
        <fullName evidence="1">Uncharacterized protein</fullName>
    </submittedName>
</protein>
<name>A0A1G9KA98_STREI</name>
<evidence type="ECO:0000313" key="1">
    <source>
        <dbReference type="EMBL" id="SDL46830.1"/>
    </source>
</evidence>